<sequence>MNASFRPQRGFTILEVLVAFMVAALLLTVILSTFTTGMSSLAKTDGLSVAALVAQSRLEELGVSVPLEEGITEGQDESAPDYRWRINVAPLAWDFAEPLKAAGGIVYRVDVTVTWPGTKRRGSFTLTSLRTVFPDEAAGQNGQGGNL</sequence>
<evidence type="ECO:0000313" key="2">
    <source>
        <dbReference type="EMBL" id="TRX74085.1"/>
    </source>
</evidence>
<name>A0A553GX85_9PSED</name>
<evidence type="ECO:0000256" key="1">
    <source>
        <dbReference type="SAM" id="Phobius"/>
    </source>
</evidence>
<dbReference type="EMBL" id="VJOY01000010">
    <property type="protein sequence ID" value="TRX74085.1"/>
    <property type="molecule type" value="Genomic_DNA"/>
</dbReference>
<feature type="transmembrane region" description="Helical" evidence="1">
    <location>
        <begin position="12"/>
        <end position="34"/>
    </location>
</feature>
<reference evidence="2 3" key="1">
    <citation type="submission" date="2019-07" db="EMBL/GenBank/DDBJ databases">
        <title>Pseudomonas mangiferae sp. nov., isolated from bark of mango tree in Thailand.</title>
        <authorList>
            <person name="Srisuk N."/>
            <person name="Anurat P."/>
        </authorList>
    </citation>
    <scope>NUCLEOTIDE SEQUENCE [LARGE SCALE GENOMIC DNA]</scope>
    <source>
        <strain evidence="2 3">DMKU_BBB3-04</strain>
    </source>
</reference>
<protein>
    <submittedName>
        <fullName evidence="2">Prepilin-type N-terminal cleavage/methylation domain-containing protein</fullName>
    </submittedName>
</protein>
<keyword evidence="1" id="KW-0472">Membrane</keyword>
<keyword evidence="3" id="KW-1185">Reference proteome</keyword>
<keyword evidence="1" id="KW-0812">Transmembrane</keyword>
<comment type="caution">
    <text evidence="2">The sequence shown here is derived from an EMBL/GenBank/DDBJ whole genome shotgun (WGS) entry which is preliminary data.</text>
</comment>
<dbReference type="InterPro" id="IPR012902">
    <property type="entry name" value="N_methyl_site"/>
</dbReference>
<gene>
    <name evidence="2" type="ORF">FM069_15185</name>
</gene>
<accession>A0A553GX85</accession>
<keyword evidence="1" id="KW-1133">Transmembrane helix</keyword>
<evidence type="ECO:0000313" key="3">
    <source>
        <dbReference type="Proteomes" id="UP000315235"/>
    </source>
</evidence>
<dbReference type="AlphaFoldDB" id="A0A553GX85"/>
<dbReference type="OrthoDB" id="7864109at2"/>
<dbReference type="Proteomes" id="UP000315235">
    <property type="component" value="Unassembled WGS sequence"/>
</dbReference>
<dbReference type="NCBIfam" id="TIGR02532">
    <property type="entry name" value="IV_pilin_GFxxxE"/>
    <property type="match status" value="1"/>
</dbReference>
<proteinExistence type="predicted"/>
<dbReference type="RefSeq" id="WP_143489211.1">
    <property type="nucleotide sequence ID" value="NZ_VJOY01000010.1"/>
</dbReference>
<dbReference type="Pfam" id="PF07963">
    <property type="entry name" value="N_methyl"/>
    <property type="match status" value="1"/>
</dbReference>
<organism evidence="2 3">
    <name type="scientific">Pseudomonas mangiferae</name>
    <dbReference type="NCBI Taxonomy" id="2593654"/>
    <lineage>
        <taxon>Bacteria</taxon>
        <taxon>Pseudomonadati</taxon>
        <taxon>Pseudomonadota</taxon>
        <taxon>Gammaproteobacteria</taxon>
        <taxon>Pseudomonadales</taxon>
        <taxon>Pseudomonadaceae</taxon>
        <taxon>Pseudomonas</taxon>
    </lineage>
</organism>